<dbReference type="EMBL" id="WKFB01000184">
    <property type="protein sequence ID" value="KAF6732711.1"/>
    <property type="molecule type" value="Genomic_DNA"/>
</dbReference>
<organism evidence="5 6">
    <name type="scientific">Oryzias melastigma</name>
    <name type="common">Marine medaka</name>
    <dbReference type="NCBI Taxonomy" id="30732"/>
    <lineage>
        <taxon>Eukaryota</taxon>
        <taxon>Metazoa</taxon>
        <taxon>Chordata</taxon>
        <taxon>Craniata</taxon>
        <taxon>Vertebrata</taxon>
        <taxon>Euteleostomi</taxon>
        <taxon>Actinopterygii</taxon>
        <taxon>Neopterygii</taxon>
        <taxon>Teleostei</taxon>
        <taxon>Neoteleostei</taxon>
        <taxon>Acanthomorphata</taxon>
        <taxon>Ovalentaria</taxon>
        <taxon>Atherinomorphae</taxon>
        <taxon>Beloniformes</taxon>
        <taxon>Adrianichthyidae</taxon>
        <taxon>Oryziinae</taxon>
        <taxon>Oryzias</taxon>
    </lineage>
</organism>
<evidence type="ECO:0000313" key="5">
    <source>
        <dbReference type="EMBL" id="KAF6732711.1"/>
    </source>
</evidence>
<name>A0A834FFA4_ORYME</name>
<evidence type="ECO:0000256" key="2">
    <source>
        <dbReference type="ARBA" id="ARBA00022801"/>
    </source>
</evidence>
<accession>A0A834FFA4</accession>
<dbReference type="GO" id="GO:0006508">
    <property type="term" value="P:proteolysis"/>
    <property type="evidence" value="ECO:0007669"/>
    <property type="project" value="UniProtKB-KW"/>
</dbReference>
<dbReference type="PROSITE" id="PS50235">
    <property type="entry name" value="USP_3"/>
    <property type="match status" value="1"/>
</dbReference>
<dbReference type="InterPro" id="IPR001394">
    <property type="entry name" value="Peptidase_C19_UCH"/>
</dbReference>
<sequence>MKASSLTVKECTWTTEECHLVEELGAAVETDTFCLPNIFRSRKVKPRRKTPVTPTYQVYYTARELFLEVLDREAIWELIRRAPGVKAGDQRLSHSREQSSVLSEEYAEALMWFSIVLQSGLCVGENCKVLHSPGPNLTVTKYRLYHQQGQCSLQLALLSDTSSGFVCNMFLYCQQQLQKQSRKPVVEQVVRHLLGPFSSQKRVVQIDSSAWTEGRLQSFLSGVDMNVHFVPVTQNEVRNPTSSLPISPQRLSSEDTFSAHLQGWTGPSLVPHSDLTGSSVDIFLPGLWVALHTVCINTYVLHSLQRLQLSGKQIHLTEFSRALASQLTADHCISVPVLPLLNSCSYQEERKVCCICRVSSNGVATAMENSSLLLRFQKRWRRPGVCGLENSGNSCYLNVVLQCLCATVPLVEQLLHWDTRKELAKSKCRVSEVFVHLLEIMWLGGGSSCSPLEVRSALCSVLPQFNNDSQQDAQELLLLLLNTLHDDFNKVLLHMFELSAVCAHSLTVCFWFGSKGKNQVKLRTNVLFFTELDLSQFLSGLVPNESSYHLYAVVNHSGHLTMGHYTAVCYNSPAQTWHYFDDAAVSEVQEDRLQSPNAYLLFYSHKPFHRPRISGL</sequence>
<comment type="similarity">
    <text evidence="3">Belongs to the peptidase C19 family.</text>
</comment>
<dbReference type="SUPFAM" id="SSF54001">
    <property type="entry name" value="Cysteine proteinases"/>
    <property type="match status" value="1"/>
</dbReference>
<evidence type="ECO:0000256" key="3">
    <source>
        <dbReference type="RuleBase" id="RU366025"/>
    </source>
</evidence>
<keyword evidence="3" id="KW-0788">Thiol protease</keyword>
<keyword evidence="3" id="KW-0833">Ubl conjugation pathway</keyword>
<dbReference type="GO" id="GO:0016579">
    <property type="term" value="P:protein deubiquitination"/>
    <property type="evidence" value="ECO:0007669"/>
    <property type="project" value="InterPro"/>
</dbReference>
<comment type="caution">
    <text evidence="5">The sequence shown here is derived from an EMBL/GenBank/DDBJ whole genome shotgun (WGS) entry which is preliminary data.</text>
</comment>
<feature type="domain" description="USP" evidence="4">
    <location>
        <begin position="386"/>
        <end position="606"/>
    </location>
</feature>
<evidence type="ECO:0000313" key="6">
    <source>
        <dbReference type="Proteomes" id="UP000646548"/>
    </source>
</evidence>
<protein>
    <recommendedName>
        <fullName evidence="3">Ubiquitin carboxyl-terminal hydrolase</fullName>
        <ecNumber evidence="3">3.4.19.12</ecNumber>
    </recommendedName>
</protein>
<dbReference type="Proteomes" id="UP000646548">
    <property type="component" value="Unassembled WGS sequence"/>
</dbReference>
<dbReference type="InterPro" id="IPR038765">
    <property type="entry name" value="Papain-like_cys_pep_sf"/>
</dbReference>
<dbReference type="PROSITE" id="PS00972">
    <property type="entry name" value="USP_1"/>
    <property type="match status" value="1"/>
</dbReference>
<dbReference type="GO" id="GO:0005634">
    <property type="term" value="C:nucleus"/>
    <property type="evidence" value="ECO:0007669"/>
    <property type="project" value="TreeGrafter"/>
</dbReference>
<keyword evidence="2 3" id="KW-0378">Hydrolase</keyword>
<dbReference type="PROSITE" id="PS00973">
    <property type="entry name" value="USP_2"/>
    <property type="match status" value="1"/>
</dbReference>
<comment type="catalytic activity">
    <reaction evidence="1 3">
        <text>Thiol-dependent hydrolysis of ester, thioester, amide, peptide and isopeptide bonds formed by the C-terminal Gly of ubiquitin (a 76-residue protein attached to proteins as an intracellular targeting signal).</text>
        <dbReference type="EC" id="3.4.19.12"/>
    </reaction>
</comment>
<dbReference type="EC" id="3.4.19.12" evidence="3"/>
<dbReference type="InterPro" id="IPR050185">
    <property type="entry name" value="Ub_carboxyl-term_hydrolase"/>
</dbReference>
<proteinExistence type="inferred from homology"/>
<dbReference type="InterPro" id="IPR018200">
    <property type="entry name" value="USP_CS"/>
</dbReference>
<evidence type="ECO:0000259" key="4">
    <source>
        <dbReference type="PROSITE" id="PS50235"/>
    </source>
</evidence>
<dbReference type="InterPro" id="IPR028889">
    <property type="entry name" value="USP"/>
</dbReference>
<evidence type="ECO:0000256" key="1">
    <source>
        <dbReference type="ARBA" id="ARBA00000707"/>
    </source>
</evidence>
<dbReference type="PANTHER" id="PTHR21646">
    <property type="entry name" value="UBIQUITIN CARBOXYL-TERMINAL HYDROLASE"/>
    <property type="match status" value="1"/>
</dbReference>
<reference evidence="5" key="1">
    <citation type="journal article" name="BMC Genomics">
        <title>Long-read sequencing and de novo genome assembly of marine medaka (Oryzias melastigma).</title>
        <authorList>
            <person name="Liang P."/>
            <person name="Saqib H.S.A."/>
            <person name="Ni X."/>
            <person name="Shen Y."/>
        </authorList>
    </citation>
    <scope>NUCLEOTIDE SEQUENCE</scope>
    <source>
        <strain evidence="5">Bigg-433</strain>
    </source>
</reference>
<keyword evidence="3" id="KW-0645">Protease</keyword>
<dbReference type="Pfam" id="PF00443">
    <property type="entry name" value="UCH"/>
    <property type="match status" value="2"/>
</dbReference>
<dbReference type="GO" id="GO:0004843">
    <property type="term" value="F:cysteine-type deubiquitinase activity"/>
    <property type="evidence" value="ECO:0007669"/>
    <property type="project" value="UniProtKB-UniRule"/>
</dbReference>
<dbReference type="AlphaFoldDB" id="A0A834FFA4"/>
<dbReference type="PANTHER" id="PTHR21646:SF28">
    <property type="entry name" value="UBIQUITIN CARBOXYL-TERMINAL HYDROLASE 15"/>
    <property type="match status" value="1"/>
</dbReference>
<gene>
    <name evidence="5" type="ORF">FQA47_011257</name>
</gene>
<dbReference type="Gene3D" id="3.90.70.10">
    <property type="entry name" value="Cysteine proteinases"/>
    <property type="match status" value="2"/>
</dbReference>